<organism evidence="3 4">
    <name type="scientific">Segniliparus rugosus (strain ATCC BAA-974 / DSM 45345 / CCUG 50838 / CIP 108380 / JCM 13579 / CDC 945)</name>
    <dbReference type="NCBI Taxonomy" id="679197"/>
    <lineage>
        <taxon>Bacteria</taxon>
        <taxon>Bacillati</taxon>
        <taxon>Actinomycetota</taxon>
        <taxon>Actinomycetes</taxon>
        <taxon>Mycobacteriales</taxon>
        <taxon>Segniliparaceae</taxon>
        <taxon>Segniliparus</taxon>
    </lineage>
</organism>
<feature type="domain" description="Transcription regulator PadR C-terminal" evidence="2">
    <location>
        <begin position="92"/>
        <end position="174"/>
    </location>
</feature>
<sequence>MALEHALLVSLAEQPSSGYELARRFDKSISFFWSATHQQIYRTLKRITEAGWATFEVIEQDGKPDKKMYSISDLGRAELAKWIAEPSPPPTLRWELAVKLRGLRHGEPEAVLKDLKAQRDEAQRTLQHYQDSAARHFPDGKLTGAYLHQRLVLEGGIRQTEGFIAWLDETIAALSTTNQPEEGETSDHQH</sequence>
<keyword evidence="4" id="KW-1185">Reference proteome</keyword>
<protein>
    <recommendedName>
        <fullName evidence="5">PadR family transcriptional regulator</fullName>
    </recommendedName>
</protein>
<dbReference type="InterPro" id="IPR005149">
    <property type="entry name" value="Tscrpt_reg_PadR_N"/>
</dbReference>
<dbReference type="EMBL" id="ACZI02000002">
    <property type="protein sequence ID" value="ERG69264.1"/>
    <property type="molecule type" value="Genomic_DNA"/>
</dbReference>
<dbReference type="InterPro" id="IPR036388">
    <property type="entry name" value="WH-like_DNA-bd_sf"/>
</dbReference>
<dbReference type="Gene3D" id="6.10.140.190">
    <property type="match status" value="1"/>
</dbReference>
<dbReference type="Pfam" id="PF10400">
    <property type="entry name" value="Vir_act_alpha_C"/>
    <property type="match status" value="1"/>
</dbReference>
<feature type="domain" description="Transcription regulator PadR N-terminal" evidence="1">
    <location>
        <begin position="7"/>
        <end position="81"/>
    </location>
</feature>
<dbReference type="Proteomes" id="UP000004816">
    <property type="component" value="Unassembled WGS sequence"/>
</dbReference>
<evidence type="ECO:0000259" key="1">
    <source>
        <dbReference type="Pfam" id="PF03551"/>
    </source>
</evidence>
<dbReference type="HOGENOM" id="CLU_089258_1_4_11"/>
<dbReference type="RefSeq" id="WP_021030130.1">
    <property type="nucleotide sequence ID" value="NZ_KI391953.1"/>
</dbReference>
<evidence type="ECO:0008006" key="5">
    <source>
        <dbReference type="Google" id="ProtNLM"/>
    </source>
</evidence>
<dbReference type="STRING" id="679197.HMPREF9336_04155"/>
<reference evidence="3 4" key="1">
    <citation type="journal article" date="2011" name="Stand. Genomic Sci.">
        <title>High quality draft genome sequence of Segniliparus rugosus CDC 945(T)= (ATCC BAA-974(T)).</title>
        <authorList>
            <person name="Earl A.M."/>
            <person name="Desjardins C.A."/>
            <person name="Fitzgerald M.G."/>
            <person name="Arachchi H.M."/>
            <person name="Zeng Q."/>
            <person name="Mehta T."/>
            <person name="Griggs A."/>
            <person name="Birren B.W."/>
            <person name="Toney N.C."/>
            <person name="Carr J."/>
            <person name="Posey J."/>
            <person name="Butler W.R."/>
        </authorList>
    </citation>
    <scope>NUCLEOTIDE SEQUENCE [LARGE SCALE GENOMIC DNA]</scope>
    <source>
        <strain evidence="4">ATCC BAA-974 / DSM 45345 / CCUG 50838 / CIP 108380 / JCM 13579 / CDC 945</strain>
    </source>
</reference>
<dbReference type="AlphaFoldDB" id="U1N509"/>
<dbReference type="Pfam" id="PF03551">
    <property type="entry name" value="PadR"/>
    <property type="match status" value="1"/>
</dbReference>
<evidence type="ECO:0000259" key="2">
    <source>
        <dbReference type="Pfam" id="PF10400"/>
    </source>
</evidence>
<dbReference type="SUPFAM" id="SSF46785">
    <property type="entry name" value="Winged helix' DNA-binding domain"/>
    <property type="match status" value="1"/>
</dbReference>
<dbReference type="Gene3D" id="1.10.10.10">
    <property type="entry name" value="Winged helix-like DNA-binding domain superfamily/Winged helix DNA-binding domain"/>
    <property type="match status" value="1"/>
</dbReference>
<dbReference type="InterPro" id="IPR036390">
    <property type="entry name" value="WH_DNA-bd_sf"/>
</dbReference>
<dbReference type="PANTHER" id="PTHR43252:SF4">
    <property type="entry name" value="TRANSCRIPTIONAL REGULATORY PROTEIN"/>
    <property type="match status" value="1"/>
</dbReference>
<gene>
    <name evidence="3" type="ORF">HMPREF9336_04155</name>
</gene>
<dbReference type="InterPro" id="IPR018309">
    <property type="entry name" value="Tscrpt_reg_PadR_C"/>
</dbReference>
<dbReference type="PANTHER" id="PTHR43252">
    <property type="entry name" value="TRANSCRIPTIONAL REGULATOR YQJI"/>
    <property type="match status" value="1"/>
</dbReference>
<name>U1N509_SEGRC</name>
<comment type="caution">
    <text evidence="3">The sequence shown here is derived from an EMBL/GenBank/DDBJ whole genome shotgun (WGS) entry which is preliminary data.</text>
</comment>
<evidence type="ECO:0000313" key="3">
    <source>
        <dbReference type="EMBL" id="ERG69264.1"/>
    </source>
</evidence>
<evidence type="ECO:0000313" key="4">
    <source>
        <dbReference type="Proteomes" id="UP000004816"/>
    </source>
</evidence>
<accession>U1N509</accession>
<dbReference type="eggNOG" id="COG1695">
    <property type="taxonomic scope" value="Bacteria"/>
</dbReference>
<dbReference type="OrthoDB" id="3186544at2"/>
<proteinExistence type="predicted"/>